<feature type="compositionally biased region" description="Low complexity" evidence="1">
    <location>
        <begin position="8"/>
        <end position="22"/>
    </location>
</feature>
<feature type="compositionally biased region" description="Polar residues" evidence="1">
    <location>
        <begin position="57"/>
        <end position="75"/>
    </location>
</feature>
<dbReference type="VEuPathDB" id="FungiDB:I303_07764"/>
<gene>
    <name evidence="3" type="ORF">I303_07764</name>
</gene>
<feature type="compositionally biased region" description="Low complexity" evidence="1">
    <location>
        <begin position="36"/>
        <end position="56"/>
    </location>
</feature>
<feature type="region of interest" description="Disordered" evidence="1">
    <location>
        <begin position="1"/>
        <end position="105"/>
    </location>
</feature>
<dbReference type="AlphaFoldDB" id="A0A1A5ZVM4"/>
<protein>
    <submittedName>
        <fullName evidence="3">Uncharacterized protein</fullName>
    </submittedName>
</protein>
<evidence type="ECO:0000256" key="1">
    <source>
        <dbReference type="SAM" id="MobiDB-lite"/>
    </source>
</evidence>
<reference evidence="3" key="1">
    <citation type="submission" date="2013-07" db="EMBL/GenBank/DDBJ databases">
        <title>The Genome Sequence of Cryptococcus dejecticola CBS10117.</title>
        <authorList>
            <consortium name="The Broad Institute Genome Sequencing Platform"/>
            <person name="Cuomo C."/>
            <person name="Litvintseva A."/>
            <person name="Chen Y."/>
            <person name="Heitman J."/>
            <person name="Sun S."/>
            <person name="Springer D."/>
            <person name="Dromer F."/>
            <person name="Young S.K."/>
            <person name="Zeng Q."/>
            <person name="Gargeya S."/>
            <person name="Fitzgerald M."/>
            <person name="Abouelleil A."/>
            <person name="Alvarado L."/>
            <person name="Berlin A.M."/>
            <person name="Chapman S.B."/>
            <person name="Dewar J."/>
            <person name="Goldberg J."/>
            <person name="Griggs A."/>
            <person name="Gujja S."/>
            <person name="Hansen M."/>
            <person name="Howarth C."/>
            <person name="Imamovic A."/>
            <person name="Larimer J."/>
            <person name="McCowan C."/>
            <person name="Murphy C."/>
            <person name="Pearson M."/>
            <person name="Priest M."/>
            <person name="Roberts A."/>
            <person name="Saif S."/>
            <person name="Shea T."/>
            <person name="Sykes S."/>
            <person name="Wortman J."/>
            <person name="Nusbaum C."/>
            <person name="Birren B."/>
        </authorList>
    </citation>
    <scope>NUCLEOTIDE SEQUENCE [LARGE SCALE GENOMIC DNA]</scope>
    <source>
        <strain evidence="3">CBS 10117</strain>
    </source>
</reference>
<keyword evidence="2" id="KW-0812">Transmembrane</keyword>
<feature type="transmembrane region" description="Helical" evidence="2">
    <location>
        <begin position="148"/>
        <end position="170"/>
    </location>
</feature>
<organism evidence="3">
    <name type="scientific">Kwoniella dejecticola CBS 10117</name>
    <dbReference type="NCBI Taxonomy" id="1296121"/>
    <lineage>
        <taxon>Eukaryota</taxon>
        <taxon>Fungi</taxon>
        <taxon>Dikarya</taxon>
        <taxon>Basidiomycota</taxon>
        <taxon>Agaricomycotina</taxon>
        <taxon>Tremellomycetes</taxon>
        <taxon>Tremellales</taxon>
        <taxon>Cryptococcaceae</taxon>
        <taxon>Kwoniella</taxon>
    </lineage>
</organism>
<dbReference type="OrthoDB" id="2564511at2759"/>
<evidence type="ECO:0000313" key="3">
    <source>
        <dbReference type="EMBL" id="OBR81854.1"/>
    </source>
</evidence>
<name>A0A1A5ZVM4_9TREE</name>
<feature type="compositionally biased region" description="Polar residues" evidence="1">
    <location>
        <begin position="91"/>
        <end position="102"/>
    </location>
</feature>
<keyword evidence="2" id="KW-1133">Transmembrane helix</keyword>
<evidence type="ECO:0000256" key="2">
    <source>
        <dbReference type="SAM" id="Phobius"/>
    </source>
</evidence>
<keyword evidence="2" id="KW-0472">Membrane</keyword>
<dbReference type="EMBL" id="KI894036">
    <property type="protein sequence ID" value="OBR81854.1"/>
    <property type="molecule type" value="Genomic_DNA"/>
</dbReference>
<proteinExistence type="predicted"/>
<accession>A0A1A5ZVM4</accession>
<sequence>MSSNPLISSSTSTSTSTPSSSSATHGHGRNASTYISAEAGRPSSSSASASATGSTSNLEQPRNLTQRSPTPSPTKATFGFNDDHIPPAHQAYNNSNSHSNGPISLEKSLSTTASASLHAPQGWTGVTPQRVGKAIGARFMRAVRRGNLPFLLVFFSCTIVFFSALAGVGYHEPTIDSTTPSTPGAAQPANPEFRVGGPVFDDHKGLERRIAEQRALEESWARKRRPKDTKEVIWAGGGIGKSGGLLGSLDQLRHDSAELGIVAAAEGIKGLNPGGEL</sequence>